<proteinExistence type="predicted"/>
<keyword evidence="2" id="KW-0378">Hydrolase</keyword>
<dbReference type="PROSITE" id="PS50228">
    <property type="entry name" value="SUEL_LECTIN"/>
    <property type="match status" value="2"/>
</dbReference>
<keyword evidence="1" id="KW-0732">Signal</keyword>
<feature type="domain" description="SUEL-type lectin" evidence="5">
    <location>
        <begin position="781"/>
        <end position="868"/>
    </location>
</feature>
<dbReference type="InterPro" id="IPR000922">
    <property type="entry name" value="Lectin_gal-bd_dom"/>
</dbReference>
<evidence type="ECO:0000313" key="6">
    <source>
        <dbReference type="EMBL" id="OMO67150.1"/>
    </source>
</evidence>
<accession>A0A1R3HA25</accession>
<dbReference type="InterPro" id="IPR001944">
    <property type="entry name" value="Glycoside_Hdrlase_35"/>
</dbReference>
<dbReference type="Pfam" id="PF17834">
    <property type="entry name" value="GHD"/>
    <property type="match status" value="1"/>
</dbReference>
<evidence type="ECO:0000313" key="7">
    <source>
        <dbReference type="Proteomes" id="UP000188268"/>
    </source>
</evidence>
<gene>
    <name evidence="6" type="ORF">CCACVL1_20761</name>
</gene>
<keyword evidence="4" id="KW-0812">Transmembrane</keyword>
<dbReference type="Gene3D" id="2.60.120.740">
    <property type="match status" value="2"/>
</dbReference>
<dbReference type="PANTHER" id="PTHR23421">
    <property type="entry name" value="BETA-GALACTOSIDASE RELATED"/>
    <property type="match status" value="1"/>
</dbReference>
<keyword evidence="4" id="KW-1133">Transmembrane helix</keyword>
<sequence length="868" mass="95482">MVNKDNKAEDEPSSLKWVWRPENIDSTVVQGKGDFSVNGIVDQKAMANDQSDYLWLMTRILINFLISLLGSQWAGYPSNSDKFDQRFVFETNVKLKEGKNLITLLSATVGFKNYGGKYDLIEAGVLAPIELVAHKGENTTVKDLSNQKWSYKIGLEGVENKIYDTECPSNVKWSSDNLPTNRNMTWSSDNLPTNRNMTWYKTTFKAPLGDKPVVVDLLGLGKGHAWVNNHSLGRYWPSYIVNETLCQTEVCDYRGTYSDSKCRSGCGQPTQRRYHVPRSFIKDGENTLVLFEEFGGDPSRVKFETVEVGSACVNAHVGKTVELSCYDRPISRIAFASFGNPQGECGSFAKGEAESSADVAKIIEKECVGKEACNFEVSERKFGKAYCNVKKLAVEAMTMYANNATGEKFCFLSNVNGQDDTTFDLQQDGQFFVPAWSVTILQNCNKEIYNSAKINSQISVMVKKPEEQPPKLTWMWAPEAMRDTLKGQGKFKASLLLDQKEATFDVSDYLWYMTSVDINDTIWQSWKTATLLVSTNGHALHAFVNSKLIGSQFSRQASGKQMVKGDDYSFVFEKPVSLNLGTNIISLLSATVGLTNYGEWYDLKPTGLVGGSVQLVNGNNTIDLTTSNWSYKVGLNNELNKRLYDPQSSQAKLFVADKVPIGRPLTWYKTSFQAPLGSEPVVVDLQGMGKGHAWVNGNSIGRYWPSQIADADGCNTCDYRGGYSDSRCRSNCGNPSQRWYHVPRSFLNNGTNTLILFEEIGGNMTDISFQIVTVGTVCGSAYEGSTLELACQGGRTIAEIQSATFGDPQAKCGPFKSGSSSVQNKSNSLAPACAGKTSCSIDVSTATFGSSSSGSGATRKLVVQAVCS</sequence>
<dbReference type="InterPro" id="IPR043159">
    <property type="entry name" value="Lectin_gal-bd_sf"/>
</dbReference>
<dbReference type="STRING" id="210143.A0A1R3HA25"/>
<dbReference type="GO" id="GO:0004565">
    <property type="term" value="F:beta-galactosidase activity"/>
    <property type="evidence" value="ECO:0007669"/>
    <property type="project" value="UniProtKB-ARBA"/>
</dbReference>
<dbReference type="CDD" id="cd22842">
    <property type="entry name" value="Gal_Rha_Lectin_BGal"/>
    <property type="match status" value="2"/>
</dbReference>
<dbReference type="AlphaFoldDB" id="A0A1R3HA25"/>
<dbReference type="InterPro" id="IPR041392">
    <property type="entry name" value="GHD"/>
</dbReference>
<dbReference type="Pfam" id="PF02140">
    <property type="entry name" value="SUEL_Lectin"/>
    <property type="match status" value="2"/>
</dbReference>
<dbReference type="InterPro" id="IPR008979">
    <property type="entry name" value="Galactose-bd-like_sf"/>
</dbReference>
<dbReference type="Gramene" id="OMO67150">
    <property type="protein sequence ID" value="OMO67150"/>
    <property type="gene ID" value="CCACVL1_20761"/>
</dbReference>
<dbReference type="SUPFAM" id="SSF49785">
    <property type="entry name" value="Galactose-binding domain-like"/>
    <property type="match status" value="3"/>
</dbReference>
<keyword evidence="3" id="KW-0326">Glycosidase</keyword>
<dbReference type="Gene3D" id="2.60.120.260">
    <property type="entry name" value="Galactose-binding domain-like"/>
    <property type="match status" value="2"/>
</dbReference>
<evidence type="ECO:0000256" key="2">
    <source>
        <dbReference type="ARBA" id="ARBA00022801"/>
    </source>
</evidence>
<keyword evidence="7" id="KW-1185">Reference proteome</keyword>
<evidence type="ECO:0000256" key="3">
    <source>
        <dbReference type="ARBA" id="ARBA00023295"/>
    </source>
</evidence>
<comment type="caution">
    <text evidence="6">The sequence shown here is derived from an EMBL/GenBank/DDBJ whole genome shotgun (WGS) entry which is preliminary data.</text>
</comment>
<reference evidence="6 7" key="1">
    <citation type="submission" date="2013-09" db="EMBL/GenBank/DDBJ databases">
        <title>Corchorus capsularis genome sequencing.</title>
        <authorList>
            <person name="Alam M."/>
            <person name="Haque M.S."/>
            <person name="Islam M.S."/>
            <person name="Emdad E.M."/>
            <person name="Islam M.M."/>
            <person name="Ahmed B."/>
            <person name="Halim A."/>
            <person name="Hossen Q.M.M."/>
            <person name="Hossain M.Z."/>
            <person name="Ahmed R."/>
            <person name="Khan M.M."/>
            <person name="Islam R."/>
            <person name="Rashid M.M."/>
            <person name="Khan S.A."/>
            <person name="Rahman M.S."/>
            <person name="Alam M."/>
        </authorList>
    </citation>
    <scope>NUCLEOTIDE SEQUENCE [LARGE SCALE GENOMIC DNA]</scope>
    <source>
        <strain evidence="7">cv. CVL-1</strain>
        <tissue evidence="6">Whole seedling</tissue>
    </source>
</reference>
<keyword evidence="4" id="KW-0472">Membrane</keyword>
<dbReference type="Proteomes" id="UP000188268">
    <property type="component" value="Unassembled WGS sequence"/>
</dbReference>
<dbReference type="Pfam" id="PF21467">
    <property type="entry name" value="BetaGal_gal-bd"/>
    <property type="match status" value="2"/>
</dbReference>
<protein>
    <recommendedName>
        <fullName evidence="5">SUEL-type lectin domain-containing protein</fullName>
    </recommendedName>
</protein>
<dbReference type="GO" id="GO:0005975">
    <property type="term" value="P:carbohydrate metabolic process"/>
    <property type="evidence" value="ECO:0007669"/>
    <property type="project" value="InterPro"/>
</dbReference>
<dbReference type="OrthoDB" id="968238at2759"/>
<evidence type="ECO:0000256" key="4">
    <source>
        <dbReference type="SAM" id="Phobius"/>
    </source>
</evidence>
<feature type="transmembrane region" description="Helical" evidence="4">
    <location>
        <begin position="53"/>
        <end position="76"/>
    </location>
</feature>
<dbReference type="InterPro" id="IPR048913">
    <property type="entry name" value="BetaGal_gal-bd"/>
</dbReference>
<evidence type="ECO:0000256" key="1">
    <source>
        <dbReference type="ARBA" id="ARBA00022729"/>
    </source>
</evidence>
<evidence type="ECO:0000259" key="5">
    <source>
        <dbReference type="PROSITE" id="PS50228"/>
    </source>
</evidence>
<feature type="domain" description="SUEL-type lectin" evidence="5">
    <location>
        <begin position="315"/>
        <end position="387"/>
    </location>
</feature>
<dbReference type="PRINTS" id="PR00742">
    <property type="entry name" value="GLHYDRLASE35"/>
</dbReference>
<dbReference type="GO" id="GO:0030246">
    <property type="term" value="F:carbohydrate binding"/>
    <property type="evidence" value="ECO:0007669"/>
    <property type="project" value="InterPro"/>
</dbReference>
<dbReference type="EMBL" id="AWWV01012445">
    <property type="protein sequence ID" value="OMO67150.1"/>
    <property type="molecule type" value="Genomic_DNA"/>
</dbReference>
<name>A0A1R3HA25_COCAP</name>
<organism evidence="6 7">
    <name type="scientific">Corchorus capsularis</name>
    <name type="common">Jute</name>
    <dbReference type="NCBI Taxonomy" id="210143"/>
    <lineage>
        <taxon>Eukaryota</taxon>
        <taxon>Viridiplantae</taxon>
        <taxon>Streptophyta</taxon>
        <taxon>Embryophyta</taxon>
        <taxon>Tracheophyta</taxon>
        <taxon>Spermatophyta</taxon>
        <taxon>Magnoliopsida</taxon>
        <taxon>eudicotyledons</taxon>
        <taxon>Gunneridae</taxon>
        <taxon>Pentapetalae</taxon>
        <taxon>rosids</taxon>
        <taxon>malvids</taxon>
        <taxon>Malvales</taxon>
        <taxon>Malvaceae</taxon>
        <taxon>Grewioideae</taxon>
        <taxon>Apeibeae</taxon>
        <taxon>Corchorus</taxon>
    </lineage>
</organism>